<accession>A0A1H4ACU8</accession>
<evidence type="ECO:0000313" key="3">
    <source>
        <dbReference type="Proteomes" id="UP000199041"/>
    </source>
</evidence>
<dbReference type="Pfam" id="PF14099">
    <property type="entry name" value="Polysacc_lyase"/>
    <property type="match status" value="1"/>
</dbReference>
<proteinExistence type="predicted"/>
<dbReference type="AlphaFoldDB" id="A0A1H4ACU8"/>
<keyword evidence="1" id="KW-0732">Signal</keyword>
<dbReference type="Proteomes" id="UP000199041">
    <property type="component" value="Unassembled WGS sequence"/>
</dbReference>
<reference evidence="2 3" key="1">
    <citation type="submission" date="2016-10" db="EMBL/GenBank/DDBJ databases">
        <authorList>
            <person name="de Groot N.N."/>
        </authorList>
    </citation>
    <scope>NUCLEOTIDE SEQUENCE [LARGE SCALE GENOMIC DNA]</scope>
    <source>
        <strain evidence="2 3">Vu-144</strain>
    </source>
</reference>
<dbReference type="RefSeq" id="WP_091398920.1">
    <property type="nucleotide sequence ID" value="NZ_FNQY01000014.1"/>
</dbReference>
<dbReference type="Gene3D" id="2.60.120.200">
    <property type="match status" value="1"/>
</dbReference>
<evidence type="ECO:0000313" key="2">
    <source>
        <dbReference type="EMBL" id="SEA33923.1"/>
    </source>
</evidence>
<sequence length="257" mass="29800">MLKIVAVMVLFYCGVMCVQAQVYSFELHDKNSSIQAPSSRSIELSNDVKFKGKPSIRFELQRFDTAVANGKRAEIMFRPEKSLPVDRWYVFSIWLPKDYAVDSLPEIVAQWHAVPDFSLGETWRSPPIALTIQNGMWLLVTRWASEAVNSNNTLSGLETVCLGNAVDMRWTDWVFHIKFNYKNTGILEVWRDGVKCYYRRGPNYYNDQTGPFFKFGIYKWDWNNNQIQTSIDKRVLYFGGVKLGESNMKIGDFLKEK</sequence>
<gene>
    <name evidence="2" type="ORF">SAMN05192529_11451</name>
</gene>
<name>A0A1H4ACU8_9BACT</name>
<dbReference type="OrthoDB" id="652886at2"/>
<dbReference type="STRING" id="551991.SAMN05192529_11451"/>
<evidence type="ECO:0000256" key="1">
    <source>
        <dbReference type="SAM" id="SignalP"/>
    </source>
</evidence>
<keyword evidence="2" id="KW-0456">Lyase</keyword>
<keyword evidence="3" id="KW-1185">Reference proteome</keyword>
<dbReference type="GO" id="GO:0016829">
    <property type="term" value="F:lyase activity"/>
    <property type="evidence" value="ECO:0007669"/>
    <property type="project" value="UniProtKB-KW"/>
</dbReference>
<dbReference type="InterPro" id="IPR025975">
    <property type="entry name" value="Polysacc_lyase"/>
</dbReference>
<feature type="chain" id="PRO_5011541605" evidence="1">
    <location>
        <begin position="21"/>
        <end position="257"/>
    </location>
</feature>
<protein>
    <submittedName>
        <fullName evidence="2">Polysaccharide lyase</fullName>
    </submittedName>
</protein>
<feature type="signal peptide" evidence="1">
    <location>
        <begin position="1"/>
        <end position="20"/>
    </location>
</feature>
<organism evidence="2 3">
    <name type="scientific">Arachidicoccus rhizosphaerae</name>
    <dbReference type="NCBI Taxonomy" id="551991"/>
    <lineage>
        <taxon>Bacteria</taxon>
        <taxon>Pseudomonadati</taxon>
        <taxon>Bacteroidota</taxon>
        <taxon>Chitinophagia</taxon>
        <taxon>Chitinophagales</taxon>
        <taxon>Chitinophagaceae</taxon>
        <taxon>Arachidicoccus</taxon>
    </lineage>
</organism>
<dbReference type="EMBL" id="FNQY01000014">
    <property type="protein sequence ID" value="SEA33923.1"/>
    <property type="molecule type" value="Genomic_DNA"/>
</dbReference>